<evidence type="ECO:0000256" key="11">
    <source>
        <dbReference type="ARBA" id="ARBA00023128"/>
    </source>
</evidence>
<evidence type="ECO:0000256" key="9">
    <source>
        <dbReference type="ARBA" id="ARBA00022679"/>
    </source>
</evidence>
<dbReference type="GO" id="GO:0003725">
    <property type="term" value="F:double-stranded RNA binding"/>
    <property type="evidence" value="ECO:0007669"/>
    <property type="project" value="InterPro"/>
</dbReference>
<proteinExistence type="inferred from homology"/>
<keyword evidence="9" id="KW-0808">Transferase</keyword>
<evidence type="ECO:0000256" key="13">
    <source>
        <dbReference type="ARBA" id="ARBA00048366"/>
    </source>
</evidence>
<dbReference type="GO" id="GO:0005739">
    <property type="term" value="C:mitochondrion"/>
    <property type="evidence" value="ECO:0007669"/>
    <property type="project" value="UniProtKB-SubCell"/>
</dbReference>
<comment type="similarity">
    <text evidence="4">Belongs to the SUA5 family.</text>
</comment>
<dbReference type="FunFam" id="3.90.870.10:FF:000007">
    <property type="entry name" value="YrdC N6-threonylcarbamoyltransferase domain containing"/>
    <property type="match status" value="1"/>
</dbReference>
<dbReference type="PANTHER" id="PTHR17490">
    <property type="entry name" value="SUA5"/>
    <property type="match status" value="1"/>
</dbReference>
<evidence type="ECO:0000256" key="7">
    <source>
        <dbReference type="ARBA" id="ARBA00022475"/>
    </source>
</evidence>
<feature type="domain" description="YrdC-like" evidence="16">
    <location>
        <begin position="78"/>
        <end position="266"/>
    </location>
</feature>
<dbReference type="NCBIfam" id="TIGR00057">
    <property type="entry name" value="L-threonylcarbamoyladenylate synthase"/>
    <property type="match status" value="1"/>
</dbReference>
<comment type="function">
    <text evidence="14">Cytoplasmic and mitochondrial threonylcarbamoyl-AMP synthase required for the formation of a threonylcarbamoyl group on adenosine at position 37 (t(6)A37) in tRNAs that read codons beginning with adenine. Catalyzes the conversion of L-threonine, HCO(3)(-)/CO(2) and ATP to give threonylcarbamoyl-AMP (TC-AMP) as the acyladenylate intermediate, with the release of diphosphate. Participates in t(6)A37 formation in cytoplasmic and mitochondrial tRNAs. May regulate the activity of some transporters.</text>
</comment>
<dbReference type="GO" id="GO:0006450">
    <property type="term" value="P:regulation of translational fidelity"/>
    <property type="evidence" value="ECO:0007669"/>
    <property type="project" value="TreeGrafter"/>
</dbReference>
<comment type="caution">
    <text evidence="17">The sequence shown here is derived from an EMBL/GenBank/DDBJ whole genome shotgun (WGS) entry which is preliminary data.</text>
</comment>
<evidence type="ECO:0000259" key="16">
    <source>
        <dbReference type="PROSITE" id="PS51163"/>
    </source>
</evidence>
<keyword evidence="7" id="KW-1003">Cell membrane</keyword>
<dbReference type="Gene3D" id="3.90.870.10">
    <property type="entry name" value="DHBP synthase"/>
    <property type="match status" value="1"/>
</dbReference>
<evidence type="ECO:0000256" key="4">
    <source>
        <dbReference type="ARBA" id="ARBA00007663"/>
    </source>
</evidence>
<evidence type="ECO:0000256" key="5">
    <source>
        <dbReference type="ARBA" id="ARBA00012584"/>
    </source>
</evidence>
<comment type="subunit">
    <text evidence="15">Interacts with RSC1A1.</text>
</comment>
<dbReference type="GO" id="GO:0061710">
    <property type="term" value="F:L-threonylcarbamoyladenylate synthase"/>
    <property type="evidence" value="ECO:0007669"/>
    <property type="project" value="UniProtKB-EC"/>
</dbReference>
<name>A0AAE2D0C6_9LAMI</name>
<keyword evidence="11" id="KW-0496">Mitochondrion</keyword>
<dbReference type="GO" id="GO:0005886">
    <property type="term" value="C:plasma membrane"/>
    <property type="evidence" value="ECO:0007669"/>
    <property type="project" value="UniProtKB-SubCell"/>
</dbReference>
<evidence type="ECO:0000313" key="18">
    <source>
        <dbReference type="Proteomes" id="UP001293254"/>
    </source>
</evidence>
<protein>
    <recommendedName>
        <fullName evidence="6">Threonylcarbamoyl-AMP synthase</fullName>
        <ecNumber evidence="5">2.7.7.87</ecNumber>
    </recommendedName>
</protein>
<dbReference type="SUPFAM" id="SSF55821">
    <property type="entry name" value="YrdC/RibB"/>
    <property type="match status" value="1"/>
</dbReference>
<keyword evidence="18" id="KW-1185">Reference proteome</keyword>
<keyword evidence="8" id="KW-0963">Cytoplasm</keyword>
<evidence type="ECO:0000256" key="12">
    <source>
        <dbReference type="ARBA" id="ARBA00023136"/>
    </source>
</evidence>
<reference evidence="17" key="2">
    <citation type="journal article" date="2024" name="Plant">
        <title>Genomic evolution and insights into agronomic trait innovations of Sesamum species.</title>
        <authorList>
            <person name="Miao H."/>
            <person name="Wang L."/>
            <person name="Qu L."/>
            <person name="Liu H."/>
            <person name="Sun Y."/>
            <person name="Le M."/>
            <person name="Wang Q."/>
            <person name="Wei S."/>
            <person name="Zheng Y."/>
            <person name="Lin W."/>
            <person name="Duan Y."/>
            <person name="Cao H."/>
            <person name="Xiong S."/>
            <person name="Wang X."/>
            <person name="Wei L."/>
            <person name="Li C."/>
            <person name="Ma Q."/>
            <person name="Ju M."/>
            <person name="Zhao R."/>
            <person name="Li G."/>
            <person name="Mu C."/>
            <person name="Tian Q."/>
            <person name="Mei H."/>
            <person name="Zhang T."/>
            <person name="Gao T."/>
            <person name="Zhang H."/>
        </authorList>
    </citation>
    <scope>NUCLEOTIDE SEQUENCE</scope>
    <source>
        <strain evidence="17">3651</strain>
    </source>
</reference>
<dbReference type="InterPro" id="IPR017945">
    <property type="entry name" value="DHBP_synth_RibB-like_a/b_dom"/>
</dbReference>
<dbReference type="PROSITE" id="PS51163">
    <property type="entry name" value="YRDC"/>
    <property type="match status" value="1"/>
</dbReference>
<evidence type="ECO:0000256" key="8">
    <source>
        <dbReference type="ARBA" id="ARBA00022490"/>
    </source>
</evidence>
<dbReference type="EMBL" id="JACGWO010000001">
    <property type="protein sequence ID" value="KAK4441168.1"/>
    <property type="molecule type" value="Genomic_DNA"/>
</dbReference>
<accession>A0AAE2D0C6</accession>
<evidence type="ECO:0000313" key="17">
    <source>
        <dbReference type="EMBL" id="KAK4441168.1"/>
    </source>
</evidence>
<dbReference type="PANTHER" id="PTHR17490:SF10">
    <property type="entry name" value="THREONYLCARBAMOYL-AMP SYNTHASE"/>
    <property type="match status" value="1"/>
</dbReference>
<evidence type="ECO:0000256" key="1">
    <source>
        <dbReference type="ARBA" id="ARBA00004173"/>
    </source>
</evidence>
<comment type="catalytic activity">
    <reaction evidence="13">
        <text>L-threonine + hydrogencarbonate + ATP = L-threonylcarbamoyladenylate + diphosphate + H2O</text>
        <dbReference type="Rhea" id="RHEA:36407"/>
        <dbReference type="ChEBI" id="CHEBI:15377"/>
        <dbReference type="ChEBI" id="CHEBI:17544"/>
        <dbReference type="ChEBI" id="CHEBI:30616"/>
        <dbReference type="ChEBI" id="CHEBI:33019"/>
        <dbReference type="ChEBI" id="CHEBI:57926"/>
        <dbReference type="ChEBI" id="CHEBI:73682"/>
        <dbReference type="EC" id="2.7.7.87"/>
    </reaction>
</comment>
<evidence type="ECO:0000256" key="10">
    <source>
        <dbReference type="ARBA" id="ARBA00022946"/>
    </source>
</evidence>
<evidence type="ECO:0000256" key="2">
    <source>
        <dbReference type="ARBA" id="ARBA00004202"/>
    </source>
</evidence>
<dbReference type="Proteomes" id="UP001293254">
    <property type="component" value="Unassembled WGS sequence"/>
</dbReference>
<evidence type="ECO:0000256" key="3">
    <source>
        <dbReference type="ARBA" id="ARBA00004496"/>
    </source>
</evidence>
<evidence type="ECO:0000256" key="15">
    <source>
        <dbReference type="ARBA" id="ARBA00063146"/>
    </source>
</evidence>
<keyword evidence="12" id="KW-0472">Membrane</keyword>
<sequence>MKTTMIPTKLAPPQTVPLLFTSHFQYSTGVGGLQSVNALRTRRDVGGLCAKRMAWSSEKYDGTTVETAKMGTVLPATVDYAGEAIEAVRAGKLIAVPTDTLYGFACDASSAEAVNRIFATKGRKQTNPLSICVGDVQDIQRFATIDNLPHGLLDSLLPGPVTLVLKRWEPCILAKSLNPGWDSIAIRVPDSDFVRAIARGSASALALSSANISKQRSSVEIKDFEVLWEHCAYIFNGGVLPCGRAGSTVVDLTKPGHYKIRRPGSAKEETVPILERYGLVEDSSAS</sequence>
<comment type="subcellular location">
    <subcellularLocation>
        <location evidence="2">Cell membrane</location>
        <topology evidence="2">Peripheral membrane protein</topology>
    </subcellularLocation>
    <subcellularLocation>
        <location evidence="3">Cytoplasm</location>
    </subcellularLocation>
    <subcellularLocation>
        <location evidence="1">Mitochondrion</location>
    </subcellularLocation>
</comment>
<dbReference type="InterPro" id="IPR006070">
    <property type="entry name" value="Sua5-like_dom"/>
</dbReference>
<evidence type="ECO:0000256" key="6">
    <source>
        <dbReference type="ARBA" id="ARBA00015492"/>
    </source>
</evidence>
<evidence type="ECO:0000256" key="14">
    <source>
        <dbReference type="ARBA" id="ARBA00058524"/>
    </source>
</evidence>
<keyword evidence="10" id="KW-0809">Transit peptide</keyword>
<gene>
    <name evidence="17" type="ORF">Salat_0451700</name>
</gene>
<dbReference type="InterPro" id="IPR050156">
    <property type="entry name" value="TC-AMP_synthase_SUA5"/>
</dbReference>
<organism evidence="17 18">
    <name type="scientific">Sesamum alatum</name>
    <dbReference type="NCBI Taxonomy" id="300844"/>
    <lineage>
        <taxon>Eukaryota</taxon>
        <taxon>Viridiplantae</taxon>
        <taxon>Streptophyta</taxon>
        <taxon>Embryophyta</taxon>
        <taxon>Tracheophyta</taxon>
        <taxon>Spermatophyta</taxon>
        <taxon>Magnoliopsida</taxon>
        <taxon>eudicotyledons</taxon>
        <taxon>Gunneridae</taxon>
        <taxon>Pentapetalae</taxon>
        <taxon>asterids</taxon>
        <taxon>lamiids</taxon>
        <taxon>Lamiales</taxon>
        <taxon>Pedaliaceae</taxon>
        <taxon>Sesamum</taxon>
    </lineage>
</organism>
<dbReference type="GO" id="GO:0000049">
    <property type="term" value="F:tRNA binding"/>
    <property type="evidence" value="ECO:0007669"/>
    <property type="project" value="TreeGrafter"/>
</dbReference>
<reference evidence="17" key="1">
    <citation type="submission" date="2020-06" db="EMBL/GenBank/DDBJ databases">
        <authorList>
            <person name="Li T."/>
            <person name="Hu X."/>
            <person name="Zhang T."/>
            <person name="Song X."/>
            <person name="Zhang H."/>
            <person name="Dai N."/>
            <person name="Sheng W."/>
            <person name="Hou X."/>
            <person name="Wei L."/>
        </authorList>
    </citation>
    <scope>NUCLEOTIDE SEQUENCE</scope>
    <source>
        <strain evidence="17">3651</strain>
        <tissue evidence="17">Leaf</tissue>
    </source>
</reference>
<dbReference type="EC" id="2.7.7.87" evidence="5"/>
<dbReference type="Pfam" id="PF01300">
    <property type="entry name" value="Sua5_yciO_yrdC"/>
    <property type="match status" value="1"/>
</dbReference>
<dbReference type="AlphaFoldDB" id="A0AAE2D0C6"/>